<dbReference type="AlphaFoldDB" id="A0A6U6JSX1"/>
<feature type="compositionally biased region" description="Acidic residues" evidence="2">
    <location>
        <begin position="139"/>
        <end position="154"/>
    </location>
</feature>
<evidence type="ECO:0000313" key="4">
    <source>
        <dbReference type="EMBL" id="CAD9528003.1"/>
    </source>
</evidence>
<dbReference type="PANTHER" id="PTHR12722:SF0">
    <property type="entry name" value="PROTEIN FAM50A"/>
    <property type="match status" value="1"/>
</dbReference>
<reference evidence="4" key="1">
    <citation type="submission" date="2021-01" db="EMBL/GenBank/DDBJ databases">
        <authorList>
            <person name="Corre E."/>
            <person name="Pelletier E."/>
            <person name="Niang G."/>
            <person name="Scheremetjew M."/>
            <person name="Finn R."/>
            <person name="Kale V."/>
            <person name="Holt S."/>
            <person name="Cochrane G."/>
            <person name="Meng A."/>
            <person name="Brown T."/>
            <person name="Cohen L."/>
        </authorList>
    </citation>
    <scope>NUCLEOTIDE SEQUENCE</scope>
    <source>
        <strain evidence="4">RCC3387</strain>
    </source>
</reference>
<feature type="region of interest" description="Disordered" evidence="2">
    <location>
        <begin position="114"/>
        <end position="165"/>
    </location>
</feature>
<accession>A0A6U6JSX1</accession>
<proteinExistence type="predicted"/>
<dbReference type="GO" id="GO:0005634">
    <property type="term" value="C:nucleus"/>
    <property type="evidence" value="ECO:0007669"/>
    <property type="project" value="InterPro"/>
</dbReference>
<feature type="domain" description="FAM50A/XAP5 C-terminal" evidence="3">
    <location>
        <begin position="206"/>
        <end position="347"/>
    </location>
</feature>
<feature type="coiled-coil region" evidence="1">
    <location>
        <begin position="182"/>
        <end position="209"/>
    </location>
</feature>
<protein>
    <recommendedName>
        <fullName evidence="3">FAM50A/XAP5 C-terminal domain-containing protein</fullName>
    </recommendedName>
</protein>
<feature type="compositionally biased region" description="Basic and acidic residues" evidence="2">
    <location>
        <begin position="114"/>
        <end position="123"/>
    </location>
</feature>
<organism evidence="4">
    <name type="scientific">Zooxanthella nutricula</name>
    <dbReference type="NCBI Taxonomy" id="1333877"/>
    <lineage>
        <taxon>Eukaryota</taxon>
        <taxon>Sar</taxon>
        <taxon>Alveolata</taxon>
        <taxon>Dinophyceae</taxon>
        <taxon>Peridiniales</taxon>
        <taxon>Peridiniales incertae sedis</taxon>
        <taxon>Zooxanthella</taxon>
    </lineage>
</organism>
<dbReference type="Pfam" id="PF04921">
    <property type="entry name" value="XAP5"/>
    <property type="match status" value="1"/>
</dbReference>
<dbReference type="PANTHER" id="PTHR12722">
    <property type="entry name" value="XAP-5 PROTEIN-RELATED"/>
    <property type="match status" value="1"/>
</dbReference>
<name>A0A6U6JSX1_9DINO</name>
<dbReference type="InterPro" id="IPR007005">
    <property type="entry name" value="XAP5"/>
</dbReference>
<dbReference type="InterPro" id="IPR048337">
    <property type="entry name" value="FAM50A/XAP5_C"/>
</dbReference>
<evidence type="ECO:0000256" key="2">
    <source>
        <dbReference type="SAM" id="MobiDB-lite"/>
    </source>
</evidence>
<dbReference type="GO" id="GO:0006325">
    <property type="term" value="P:chromatin organization"/>
    <property type="evidence" value="ECO:0007669"/>
    <property type="project" value="TreeGrafter"/>
</dbReference>
<evidence type="ECO:0000259" key="3">
    <source>
        <dbReference type="Pfam" id="PF04921"/>
    </source>
</evidence>
<keyword evidence="1" id="KW-0175">Coiled coil</keyword>
<sequence>MSVDISNSKAAKQLEVVRSFETGNDVRQIIASSEGGRAFRLLKKREDTKNRAEAERNNIENETRKRRFASIDSAFGSSSADVLEEEFKRQTIGLVSAEEFASRRKAIDEMIQETQRKGGEQKLRMQRKVNTKKLSFEEDKGDDSDASGSDDDDAEVAKSQRRKAFGKNPAVDTSFLFDADREAEIQRRKKALIDEYNREQEAAKHEKLEVTYSYWDGSGHRRTCMCEKGFTIGQFVAKAKVELEKSDFPELRAVPVDQLMYVKEDIILPHNVTFYGLIKEKARGKSGPLFHFDVHDDVRINNDVRIEKDESHPGKIVDRKWYERNKHIFPASRWEMYSKDKTYDKYTIHGDTDHSRDIKT</sequence>
<evidence type="ECO:0000256" key="1">
    <source>
        <dbReference type="SAM" id="Coils"/>
    </source>
</evidence>
<dbReference type="EMBL" id="HBGW01018671">
    <property type="protein sequence ID" value="CAD9528003.1"/>
    <property type="molecule type" value="Transcribed_RNA"/>
</dbReference>
<gene>
    <name evidence="4" type="ORF">BRAN1462_LOCUS11747</name>
</gene>